<evidence type="ECO:0000313" key="3">
    <source>
        <dbReference type="Proteomes" id="UP000186817"/>
    </source>
</evidence>
<evidence type="ECO:0000256" key="1">
    <source>
        <dbReference type="SAM" id="MobiDB-lite"/>
    </source>
</evidence>
<accession>A0A1Q9EWH5</accession>
<dbReference type="OrthoDB" id="437335at2759"/>
<name>A0A1Q9EWH5_SYMMI</name>
<organism evidence="2 3">
    <name type="scientific">Symbiodinium microadriaticum</name>
    <name type="common">Dinoflagellate</name>
    <name type="synonym">Zooxanthella microadriatica</name>
    <dbReference type="NCBI Taxonomy" id="2951"/>
    <lineage>
        <taxon>Eukaryota</taxon>
        <taxon>Sar</taxon>
        <taxon>Alveolata</taxon>
        <taxon>Dinophyceae</taxon>
        <taxon>Suessiales</taxon>
        <taxon>Symbiodiniaceae</taxon>
        <taxon>Symbiodinium</taxon>
    </lineage>
</organism>
<keyword evidence="3" id="KW-1185">Reference proteome</keyword>
<reference evidence="2 3" key="1">
    <citation type="submission" date="2016-02" db="EMBL/GenBank/DDBJ databases">
        <title>Genome analysis of coral dinoflagellate symbionts highlights evolutionary adaptations to a symbiotic lifestyle.</title>
        <authorList>
            <person name="Aranda M."/>
            <person name="Li Y."/>
            <person name="Liew Y.J."/>
            <person name="Baumgarten S."/>
            <person name="Simakov O."/>
            <person name="Wilson M."/>
            <person name="Piel J."/>
            <person name="Ashoor H."/>
            <person name="Bougouffa S."/>
            <person name="Bajic V.B."/>
            <person name="Ryu T."/>
            <person name="Ravasi T."/>
            <person name="Bayer T."/>
            <person name="Micklem G."/>
            <person name="Kim H."/>
            <person name="Bhak J."/>
            <person name="Lajeunesse T.C."/>
            <person name="Voolstra C.R."/>
        </authorList>
    </citation>
    <scope>NUCLEOTIDE SEQUENCE [LARGE SCALE GENOMIC DNA]</scope>
    <source>
        <strain evidence="2 3">CCMP2467</strain>
    </source>
</reference>
<gene>
    <name evidence="2" type="ORF">AK812_SmicGene4402</name>
</gene>
<evidence type="ECO:0000313" key="2">
    <source>
        <dbReference type="EMBL" id="OLQ11797.1"/>
    </source>
</evidence>
<sequence>MEDGMPAPKRRKGGIQQRRAADLEERTGKSALHELLMTYLAQGILSASMCWNISQAAAEDLKRAGDGIVFPDLEFLASFTSAKNVQRGIDGLLAKQSDWPMPTEVNIPMQGTNPEKASSYIMLPHETFHAMYHSAKGWTSSILPDSSKLASFWSTFCKHPAMVDHTTSKRSDKHKAVPFCLHGDEVPIVGVGKIWCRSALCFSMSSLMATAAGRSAAETNLYVWGVFEKYVLPTEGVVRGTMDTFWMVMKWSFEILMSGRWPSKNWKGEKIHGFLDCLEGTDLEKLRLIQHYIYHFQKDMNSRYRFKQKLLKMTMIKPRKGFPRLRGRAADIHSLAGAISSLFARFMDETNANHGRINLVLKLNVELQQLLEEFSPRFGFTALPDSKAKRAYNIGLEMASVHVHLQSLYEAEGRRIFNITSKTHFVLHSLHLSAFIHPHMVWCYNGETTMHRLQTLWKSCLPGVKHWQVAKKAALKERHLLWLRCKA</sequence>
<dbReference type="AlphaFoldDB" id="A0A1Q9EWH5"/>
<dbReference type="Proteomes" id="UP000186817">
    <property type="component" value="Unassembled WGS sequence"/>
</dbReference>
<proteinExistence type="predicted"/>
<dbReference type="OMA" id="HETFHAM"/>
<comment type="caution">
    <text evidence="2">The sequence shown here is derived from an EMBL/GenBank/DDBJ whole genome shotgun (WGS) entry which is preliminary data.</text>
</comment>
<dbReference type="EMBL" id="LSRX01000054">
    <property type="protein sequence ID" value="OLQ11797.1"/>
    <property type="molecule type" value="Genomic_DNA"/>
</dbReference>
<protein>
    <submittedName>
        <fullName evidence="2">Uncharacterized protein</fullName>
    </submittedName>
</protein>
<feature type="region of interest" description="Disordered" evidence="1">
    <location>
        <begin position="1"/>
        <end position="20"/>
    </location>
</feature>